<reference evidence="3" key="1">
    <citation type="journal article" date="2019" name="Int. J. Syst. Evol. Microbiol.">
        <title>The Global Catalogue of Microorganisms (GCM) 10K type strain sequencing project: providing services to taxonomists for standard genome sequencing and annotation.</title>
        <authorList>
            <consortium name="The Broad Institute Genomics Platform"/>
            <consortium name="The Broad Institute Genome Sequencing Center for Infectious Disease"/>
            <person name="Wu L."/>
            <person name="Ma J."/>
        </authorList>
    </citation>
    <scope>NUCLEOTIDE SEQUENCE [LARGE SCALE GENOMIC DNA]</scope>
    <source>
        <strain evidence="3">CGMCC 1.10131</strain>
    </source>
</reference>
<protein>
    <recommendedName>
        <fullName evidence="4">Transglutaminase domain-containing protein</fullName>
    </recommendedName>
</protein>
<proteinExistence type="predicted"/>
<evidence type="ECO:0000313" key="3">
    <source>
        <dbReference type="Proteomes" id="UP000651977"/>
    </source>
</evidence>
<name>A0ABQ1HX87_9ALTE</name>
<organism evidence="2 3">
    <name type="scientific">Agarivorans gilvus</name>
    <dbReference type="NCBI Taxonomy" id="680279"/>
    <lineage>
        <taxon>Bacteria</taxon>
        <taxon>Pseudomonadati</taxon>
        <taxon>Pseudomonadota</taxon>
        <taxon>Gammaproteobacteria</taxon>
        <taxon>Alteromonadales</taxon>
        <taxon>Alteromonadaceae</taxon>
        <taxon>Agarivorans</taxon>
    </lineage>
</organism>
<evidence type="ECO:0000313" key="2">
    <source>
        <dbReference type="EMBL" id="GGA96026.1"/>
    </source>
</evidence>
<keyword evidence="1" id="KW-0732">Signal</keyword>
<feature type="signal peptide" evidence="1">
    <location>
        <begin position="1"/>
        <end position="21"/>
    </location>
</feature>
<evidence type="ECO:0000256" key="1">
    <source>
        <dbReference type="SAM" id="SignalP"/>
    </source>
</evidence>
<keyword evidence="3" id="KW-1185">Reference proteome</keyword>
<gene>
    <name evidence="2" type="ORF">GCM10007414_06120</name>
</gene>
<accession>A0ABQ1HX87</accession>
<evidence type="ECO:0008006" key="4">
    <source>
        <dbReference type="Google" id="ProtNLM"/>
    </source>
</evidence>
<feature type="chain" id="PRO_5045473318" description="Transglutaminase domain-containing protein" evidence="1">
    <location>
        <begin position="22"/>
        <end position="321"/>
    </location>
</feature>
<dbReference type="Proteomes" id="UP000651977">
    <property type="component" value="Unassembled WGS sequence"/>
</dbReference>
<dbReference type="RefSeq" id="WP_055732869.1">
    <property type="nucleotide sequence ID" value="NZ_BMDY01000003.1"/>
</dbReference>
<sequence length="321" mass="36230">MNKYIIALLVLSGFLSFTTTAEQLSFKRHAGHYSYLWQDQQGNQQALEFSLLNYPHKLTKFIQFRPEQAQQYVQNQLKPQLNQIDPRQARVQLNQNGGELSVQLQGDDPALIKQLAASLNQQIDQHYQDYLSQHYFIEHRGVDGVLGIMPDHNRFAKESAEYLFSWLDASLQALADKRSDPRAVANYLLGFVQSIPYHALRSKDRLRGAGYLTPIQVIRNNLGDCDSKTTLIASALKTLFPRLGIAIVYVPNHALLALRLPAQGNDESITIMGANWLLAEPTGPALYPLGKAAPSSLRFIRSGMFTYQQMDWTPPVFKKAS</sequence>
<dbReference type="EMBL" id="BMDY01000003">
    <property type="protein sequence ID" value="GGA96026.1"/>
    <property type="molecule type" value="Genomic_DNA"/>
</dbReference>
<comment type="caution">
    <text evidence="2">The sequence shown here is derived from an EMBL/GenBank/DDBJ whole genome shotgun (WGS) entry which is preliminary data.</text>
</comment>